<protein>
    <recommendedName>
        <fullName evidence="1">DUF4132 domain-containing protein</fullName>
    </recommendedName>
</protein>
<keyword evidence="3" id="KW-1185">Reference proteome</keyword>
<dbReference type="EMBL" id="NGFP01000005">
    <property type="protein sequence ID" value="OUC99699.1"/>
    <property type="molecule type" value="Genomic_DNA"/>
</dbReference>
<dbReference type="Proteomes" id="UP000194761">
    <property type="component" value="Unassembled WGS sequence"/>
</dbReference>
<accession>A0A243RXH3</accession>
<proteinExistence type="predicted"/>
<organism evidence="2 3">
    <name type="scientific">Streptosporangium minutum</name>
    <dbReference type="NCBI Taxonomy" id="569862"/>
    <lineage>
        <taxon>Bacteria</taxon>
        <taxon>Bacillati</taxon>
        <taxon>Actinomycetota</taxon>
        <taxon>Actinomycetes</taxon>
        <taxon>Streptosporangiales</taxon>
        <taxon>Streptosporangiaceae</taxon>
        <taxon>Streptosporangium</taxon>
    </lineage>
</organism>
<comment type="caution">
    <text evidence="2">The sequence shown here is derived from an EMBL/GenBank/DDBJ whole genome shotgun (WGS) entry which is preliminary data.</text>
</comment>
<dbReference type="Pfam" id="PF13569">
    <property type="entry name" value="DUF4132"/>
    <property type="match status" value="1"/>
</dbReference>
<dbReference type="AlphaFoldDB" id="A0A243RXH3"/>
<sequence length="293" mass="32000">MGWLAVGDAYEVALIEGRITARATSGRAAGRQLKSLPKALREHPEVDRLRRFAEWLDRHAAACVAQVDTWMVSSLPVPTGLLARVWPDEAWQSALRDLAVVGDDPDEVGFLRDATDSGELRVVNLDGETVRLSPRTVTLPHPVLLPELDDLREFAAELGVVQKVEQIHRATWRRPADLAERGEKATDVTEFAGGKYASRFGLAARATSLGYRVSGGYATCRVRDAGRIVEAAVWIGEPYWDGEAATGGLTWNDQDGRSLPLREVGPVAWSEGMRMAAALHAGRQVEVEEGKDA</sequence>
<evidence type="ECO:0000313" key="2">
    <source>
        <dbReference type="EMBL" id="OUC99699.1"/>
    </source>
</evidence>
<evidence type="ECO:0000259" key="1">
    <source>
        <dbReference type="Pfam" id="PF13569"/>
    </source>
</evidence>
<name>A0A243RXH3_9ACTN</name>
<dbReference type="InterPro" id="IPR025406">
    <property type="entry name" value="DUF4132"/>
</dbReference>
<evidence type="ECO:0000313" key="3">
    <source>
        <dbReference type="Proteomes" id="UP000194761"/>
    </source>
</evidence>
<gene>
    <name evidence="2" type="ORF">CA984_01875</name>
</gene>
<dbReference type="RefSeq" id="WP_086567406.1">
    <property type="nucleotide sequence ID" value="NZ_NGFP01000005.1"/>
</dbReference>
<reference evidence="2 3" key="1">
    <citation type="submission" date="2017-05" db="EMBL/GenBank/DDBJ databases">
        <title>Biotechnological potential of actinobacteria isolated from South African environments.</title>
        <authorList>
            <person name="Le Roes-Hill M."/>
            <person name="Prins A."/>
            <person name="Durrell K.A."/>
        </authorList>
    </citation>
    <scope>NUCLEOTIDE SEQUENCE [LARGE SCALE GENOMIC DNA]</scope>
    <source>
        <strain evidence="2">M26</strain>
    </source>
</reference>
<feature type="domain" description="DUF4132" evidence="1">
    <location>
        <begin position="30"/>
        <end position="211"/>
    </location>
</feature>